<evidence type="ECO:0000256" key="1">
    <source>
        <dbReference type="SAM" id="MobiDB-lite"/>
    </source>
</evidence>
<dbReference type="RefSeq" id="WP_286658183.1">
    <property type="nucleotide sequence ID" value="NZ_JASZYV010000001.1"/>
</dbReference>
<evidence type="ECO:0000313" key="2">
    <source>
        <dbReference type="EMBL" id="MDM0043059.1"/>
    </source>
</evidence>
<keyword evidence="3" id="KW-1185">Reference proteome</keyword>
<sequence length="1347" mass="145039">MSTFTRFDFGLNAAIGLSAQMAATWSPWLPREPRLLVPVHLDVLVVRSEGKTDWAETALTPGDLQAPPPFTARSSPRGKGAYLLWAPPDALARGRKPHDDEEGPIEFPPLPERWLVLRISPSRLASGRRTVRGWVLKADEEGAAPVSLEQYVDAIEPEDGAASGPAVTAVGPGQLDWIGYFDNVQNRFGFHDPLTDVASGPVAYLVCGWYRDPDRDPLCDPDIRTQAQFEKLLQDFRWHLPDHLFKEAQARAQKQSQALDAIGLPISQSVKNAYRKATLGAQPTETVTRVQSKALRKVKIAPDAWWPRHSLYHGAVVGIGWPGRALDERGAPLLGGSATGEEVGGPPSAKDVKVGFGTTLTDAMSAMIARRDGNMQRARVLQAFQLGAMNELDEPDGRARLDALMHATTFTSLLGGSVTERVWQPPLGEPPAEPVPKTAGPGVFERYYRRDEKGTRGAGGKALLGKDGQRSMSAAVKARGGSQPTDERKFFSVKGAAGTTTSAKKSLGAGAAAASPPSQFKATAYAGKELMAQVAVEQGRLVQVANRLGVGPQATPYRPGRWVDRERPLPRFYRPMDPQLVIEGIKRSYQHGGDGRFSRDGWLGCRLSGAPVKDFRFKPTGRTVQAEDLLDRSIANGSVPPECEDLLGELALLDPGSSLPIAGVANPVKTRASAAVQRGLADTVQVQQTAWWAMRDPRTDSAAMLSLAPFSGTLPSPVAINLPSRPWNPLHLEWRVDYIASPRPIDDWSLGEIDYDEDVPDLPDPAAVTPLVLEGRTPLSAGVGRTMAGAIRRALADAGAGRADAGAAINVQAVQAGGTMGFLKFSQKISQLVMTASAGGASSIDAQDRATLDDIASALEQSDLLSASLDGLHTKLRGGFVGDGAAAPGDGSVPPDFVALRSGFLRIRRLRVVDAFGQVLDLAGSGPASDPDAVTKSLGRSESLEVTTRAQWLALAPRLTSPARLWLRFMDARGGPDEAHDKTDVDEEITPVCGYLMPNHLDDALLFYGTDGRDLGVVRRSEDNRIVWEDAPGAPSTVGASPSQAIANPFAAGMAQGLLDWGVSDAGLLDGEQDTDTALRALMRVIDTTRWTVDPFGHQGEEHLALLVGQPVVVVRAVLRLEVDEPVDPTKVEGMAFQMRLGALTQWQDGLLGYFVDDDYRTLHCSQASVAELARAFGQNRGFLQAVEAVPQYADGFGDDAAIDPITHPYVDRSGVITVRPNRDIRLTLLLEPHTLVHATCGVLPRKEVGLRREWTQDALARLSPTFRFGPVLVDPKKVRMPVAVDLHGTWSWDHRTDVTTWENLPVQHATHDALFPQDPPVGSEGWLRLTPLDPDAPPPDGGAEGG</sequence>
<dbReference type="EMBL" id="JASZYV010000001">
    <property type="protein sequence ID" value="MDM0043059.1"/>
    <property type="molecule type" value="Genomic_DNA"/>
</dbReference>
<accession>A0ABT7N542</accession>
<dbReference type="Proteomes" id="UP001174908">
    <property type="component" value="Unassembled WGS sequence"/>
</dbReference>
<proteinExistence type="predicted"/>
<gene>
    <name evidence="2" type="ORF">QTH91_01060</name>
</gene>
<comment type="caution">
    <text evidence="2">The sequence shown here is derived from an EMBL/GenBank/DDBJ whole genome shotgun (WGS) entry which is preliminary data.</text>
</comment>
<evidence type="ECO:0000313" key="3">
    <source>
        <dbReference type="Proteomes" id="UP001174908"/>
    </source>
</evidence>
<name>A0ABT7N542_9BURK</name>
<feature type="region of interest" description="Disordered" evidence="1">
    <location>
        <begin position="1324"/>
        <end position="1347"/>
    </location>
</feature>
<feature type="region of interest" description="Disordered" evidence="1">
    <location>
        <begin position="449"/>
        <end position="488"/>
    </location>
</feature>
<reference evidence="2" key="1">
    <citation type="submission" date="2023-06" db="EMBL/GenBank/DDBJ databases">
        <authorList>
            <person name="Jiang Y."/>
            <person name="Liu Q."/>
        </authorList>
    </citation>
    <scope>NUCLEOTIDE SEQUENCE</scope>
    <source>
        <strain evidence="2">CGMCC 1.12089</strain>
    </source>
</reference>
<organism evidence="2 3">
    <name type="scientific">Variovorax dokdonensis</name>
    <dbReference type="NCBI Taxonomy" id="344883"/>
    <lineage>
        <taxon>Bacteria</taxon>
        <taxon>Pseudomonadati</taxon>
        <taxon>Pseudomonadota</taxon>
        <taxon>Betaproteobacteria</taxon>
        <taxon>Burkholderiales</taxon>
        <taxon>Comamonadaceae</taxon>
        <taxon>Variovorax</taxon>
    </lineage>
</organism>
<protein>
    <submittedName>
        <fullName evidence="2">Uncharacterized protein</fullName>
    </submittedName>
</protein>